<dbReference type="PANTHER" id="PTHR30250">
    <property type="entry name" value="PST FAMILY PREDICTED COLANIC ACID TRANSPORTER"/>
    <property type="match status" value="1"/>
</dbReference>
<organism evidence="8 9">
    <name type="scientific">Candidatus Curtissbacteria bacterium RIFCSPLOWO2_01_FULL_42_50</name>
    <dbReference type="NCBI Taxonomy" id="1797730"/>
    <lineage>
        <taxon>Bacteria</taxon>
        <taxon>Candidatus Curtissiibacteriota</taxon>
    </lineage>
</organism>
<feature type="transmembrane region" description="Helical" evidence="7">
    <location>
        <begin position="366"/>
        <end position="385"/>
    </location>
</feature>
<evidence type="ECO:0000256" key="7">
    <source>
        <dbReference type="SAM" id="Phobius"/>
    </source>
</evidence>
<comment type="similarity">
    <text evidence="2">Belongs to the polysaccharide synthase family.</text>
</comment>
<keyword evidence="6 7" id="KW-0472">Membrane</keyword>
<feature type="transmembrane region" description="Helical" evidence="7">
    <location>
        <begin position="338"/>
        <end position="359"/>
    </location>
</feature>
<keyword evidence="4 7" id="KW-0812">Transmembrane</keyword>
<evidence type="ECO:0000313" key="8">
    <source>
        <dbReference type="EMBL" id="OGD98475.1"/>
    </source>
</evidence>
<comment type="subcellular location">
    <subcellularLocation>
        <location evidence="1">Cell membrane</location>
        <topology evidence="1">Multi-pass membrane protein</topology>
    </subcellularLocation>
</comment>
<evidence type="ECO:0000256" key="4">
    <source>
        <dbReference type="ARBA" id="ARBA00022692"/>
    </source>
</evidence>
<evidence type="ECO:0000256" key="2">
    <source>
        <dbReference type="ARBA" id="ARBA00007430"/>
    </source>
</evidence>
<keyword evidence="5 7" id="KW-1133">Transmembrane helix</keyword>
<evidence type="ECO:0000256" key="6">
    <source>
        <dbReference type="ARBA" id="ARBA00023136"/>
    </source>
</evidence>
<protein>
    <submittedName>
        <fullName evidence="8">Uncharacterized protein</fullName>
    </submittedName>
</protein>
<feature type="transmembrane region" description="Helical" evidence="7">
    <location>
        <begin position="166"/>
        <end position="187"/>
    </location>
</feature>
<proteinExistence type="inferred from homology"/>
<dbReference type="AlphaFoldDB" id="A0A1F5H343"/>
<dbReference type="InterPro" id="IPR050833">
    <property type="entry name" value="Poly_Biosynth_Transport"/>
</dbReference>
<feature type="transmembrane region" description="Helical" evidence="7">
    <location>
        <begin position="21"/>
        <end position="45"/>
    </location>
</feature>
<dbReference type="EMBL" id="MFBT01000036">
    <property type="protein sequence ID" value="OGD98475.1"/>
    <property type="molecule type" value="Genomic_DNA"/>
</dbReference>
<feature type="transmembrane region" description="Helical" evidence="7">
    <location>
        <begin position="424"/>
        <end position="442"/>
    </location>
</feature>
<feature type="transmembrane region" description="Helical" evidence="7">
    <location>
        <begin position="391"/>
        <end position="412"/>
    </location>
</feature>
<evidence type="ECO:0000256" key="3">
    <source>
        <dbReference type="ARBA" id="ARBA00022475"/>
    </source>
</evidence>
<comment type="caution">
    <text evidence="8">The sequence shown here is derived from an EMBL/GenBank/DDBJ whole genome shotgun (WGS) entry which is preliminary data.</text>
</comment>
<gene>
    <name evidence="8" type="ORF">A3B54_04390</name>
</gene>
<evidence type="ECO:0000256" key="5">
    <source>
        <dbReference type="ARBA" id="ARBA00022989"/>
    </source>
</evidence>
<feature type="transmembrane region" description="Helical" evidence="7">
    <location>
        <begin position="97"/>
        <end position="119"/>
    </location>
</feature>
<dbReference type="GO" id="GO:0005886">
    <property type="term" value="C:plasma membrane"/>
    <property type="evidence" value="ECO:0007669"/>
    <property type="project" value="UniProtKB-SubCell"/>
</dbReference>
<dbReference type="Pfam" id="PF13440">
    <property type="entry name" value="Polysacc_synt_3"/>
    <property type="match status" value="1"/>
</dbReference>
<dbReference type="PANTHER" id="PTHR30250:SF10">
    <property type="entry name" value="LIPOPOLYSACCHARIDE BIOSYNTHESIS PROTEIN WZXC"/>
    <property type="match status" value="1"/>
</dbReference>
<dbReference type="Proteomes" id="UP000177039">
    <property type="component" value="Unassembled WGS sequence"/>
</dbReference>
<feature type="transmembrane region" description="Helical" evidence="7">
    <location>
        <begin position="299"/>
        <end position="318"/>
    </location>
</feature>
<feature type="transmembrane region" description="Helical" evidence="7">
    <location>
        <begin position="448"/>
        <end position="471"/>
    </location>
</feature>
<feature type="transmembrane region" description="Helical" evidence="7">
    <location>
        <begin position="193"/>
        <end position="212"/>
    </location>
</feature>
<evidence type="ECO:0000256" key="1">
    <source>
        <dbReference type="ARBA" id="ARBA00004651"/>
    </source>
</evidence>
<accession>A0A1F5H343</accession>
<feature type="transmembrane region" description="Helical" evidence="7">
    <location>
        <begin position="125"/>
        <end position="146"/>
    </location>
</feature>
<feature type="transmembrane region" description="Helical" evidence="7">
    <location>
        <begin position="51"/>
        <end position="77"/>
    </location>
</feature>
<evidence type="ECO:0000313" key="9">
    <source>
        <dbReference type="Proteomes" id="UP000177039"/>
    </source>
</evidence>
<feature type="transmembrane region" description="Helical" evidence="7">
    <location>
        <begin position="241"/>
        <end position="258"/>
    </location>
</feature>
<sequence length="490" mass="54673">MSNPSNQLDIELIKKRAVSGVVTFTLRTLFIQIFTFIAVFVLTIILDESTYGIYIFVSALINIFVYFSDVGLAAALIQKREELSQKDLATTFTIQQAIVLTLVSIGLIFSSKIASFYNLDSQGLLLIRVLIFSLLLSSLKTIPSILLERKLSFTRLVIPQVTENIVFYSTAVVLAISGFGIASFTWAVLARGVIGLSIIYVLSPWMPSIAFNRLIAKKLTLFGVPFQLNSIIALLKDDLLIVFLSKILTFAQVGYIGWSQKFAFLPLRFFMDSVNKVTFPAYSRLQEHKQELGKAIEKSLFFVTYLVYPSVFGIAAIAPKLIEVIPKYQKWEQALPLLYLFVINSIFSAISTTFTNALFATGRPKIVLNLMIFWTTATWILTYPLVLKFGFIGVGIASAIVATTSLVTIYFVKKEISVSVSRNIFGPLLVSVIMFIIVRAIQSTYVQNIFGLIITVAIGATVYIIVSFAIFKKHLIEDARIILTSFFSKS</sequence>
<name>A0A1F5H343_9BACT</name>
<reference evidence="8 9" key="1">
    <citation type="journal article" date="2016" name="Nat. Commun.">
        <title>Thousands of microbial genomes shed light on interconnected biogeochemical processes in an aquifer system.</title>
        <authorList>
            <person name="Anantharaman K."/>
            <person name="Brown C.T."/>
            <person name="Hug L.A."/>
            <person name="Sharon I."/>
            <person name="Castelle C.J."/>
            <person name="Probst A.J."/>
            <person name="Thomas B.C."/>
            <person name="Singh A."/>
            <person name="Wilkins M.J."/>
            <person name="Karaoz U."/>
            <person name="Brodie E.L."/>
            <person name="Williams K.H."/>
            <person name="Hubbard S.S."/>
            <person name="Banfield J.F."/>
        </authorList>
    </citation>
    <scope>NUCLEOTIDE SEQUENCE [LARGE SCALE GENOMIC DNA]</scope>
</reference>
<keyword evidence="3" id="KW-1003">Cell membrane</keyword>